<protein>
    <submittedName>
        <fullName evidence="2">Uncharacterized protein</fullName>
    </submittedName>
</protein>
<name>T2K0D8_CROWT</name>
<evidence type="ECO:0000313" key="3">
    <source>
        <dbReference type="Proteomes" id="UP000018130"/>
    </source>
</evidence>
<feature type="region of interest" description="Disordered" evidence="1">
    <location>
        <begin position="1"/>
        <end position="28"/>
    </location>
</feature>
<evidence type="ECO:0000313" key="2">
    <source>
        <dbReference type="EMBL" id="CCQ70909.1"/>
    </source>
</evidence>
<dbReference type="EMBL" id="CAQN01001316">
    <property type="protein sequence ID" value="CCQ70909.1"/>
    <property type="molecule type" value="Genomic_DNA"/>
</dbReference>
<dbReference type="Proteomes" id="UP000018130">
    <property type="component" value="Unassembled WGS sequence"/>
</dbReference>
<reference evidence="2 3" key="2">
    <citation type="submission" date="2013-09" db="EMBL/GenBank/DDBJ databases">
        <title>Whole genome comparison of six Crocosphaera watsonii strains with differing phenotypes.</title>
        <authorList>
            <person name="Bench S.R."/>
            <person name="Heller P."/>
            <person name="Frank I."/>
            <person name="Arciniega M."/>
            <person name="Shilova I.N."/>
            <person name="Zehr J.P."/>
        </authorList>
    </citation>
    <scope>NUCLEOTIDE SEQUENCE [LARGE SCALE GENOMIC DNA]</scope>
    <source>
        <strain evidence="2 3">WH 0402</strain>
    </source>
</reference>
<accession>T2K0D8</accession>
<dbReference type="RefSeq" id="WP_053081946.1">
    <property type="nucleotide sequence ID" value="NZ_CAQN01001316.1"/>
</dbReference>
<sequence>MESQATDKSPIKEKELDQHQQSTPHQFDYSPEEIQILRKALAQNNLFSLSLYFVDYILRAQTSLFEQIYSEQGKGENYQFYGYLMWSVIWHLWYNNGFRA</sequence>
<evidence type="ECO:0000256" key="1">
    <source>
        <dbReference type="SAM" id="MobiDB-lite"/>
    </source>
</evidence>
<comment type="caution">
    <text evidence="2">The sequence shown here is derived from an EMBL/GenBank/DDBJ whole genome shotgun (WGS) entry which is preliminary data.</text>
</comment>
<proteinExistence type="predicted"/>
<organism evidence="2 3">
    <name type="scientific">Crocosphaera watsonii WH 0402</name>
    <dbReference type="NCBI Taxonomy" id="1284629"/>
    <lineage>
        <taxon>Bacteria</taxon>
        <taxon>Bacillati</taxon>
        <taxon>Cyanobacteriota</taxon>
        <taxon>Cyanophyceae</taxon>
        <taxon>Oscillatoriophycideae</taxon>
        <taxon>Chroococcales</taxon>
        <taxon>Aphanothecaceae</taxon>
        <taxon>Crocosphaera</taxon>
    </lineage>
</organism>
<feature type="compositionally biased region" description="Basic and acidic residues" evidence="1">
    <location>
        <begin position="9"/>
        <end position="18"/>
    </location>
</feature>
<gene>
    <name evidence="2" type="ORF">CWATWH0402_1416</name>
</gene>
<reference evidence="2 3" key="1">
    <citation type="submission" date="2013-01" db="EMBL/GenBank/DDBJ databases">
        <authorList>
            <person name="Bench S."/>
        </authorList>
    </citation>
    <scope>NUCLEOTIDE SEQUENCE [LARGE SCALE GENOMIC DNA]</scope>
    <source>
        <strain evidence="2 3">WH 0402</strain>
    </source>
</reference>
<dbReference type="AlphaFoldDB" id="T2K0D8"/>